<dbReference type="InterPro" id="IPR003323">
    <property type="entry name" value="OTU_dom"/>
</dbReference>
<evidence type="ECO:0000256" key="10">
    <source>
        <dbReference type="ARBA" id="ARBA00022833"/>
    </source>
</evidence>
<name>A0AAN7SUL8_9EURO</name>
<dbReference type="PANTHER" id="PTHR13312">
    <property type="entry name" value="HIV-INDUCED PROTEIN-7-LIKE PROTEASE"/>
    <property type="match status" value="1"/>
</dbReference>
<keyword evidence="6" id="KW-0863">Zinc-finger</keyword>
<dbReference type="GO" id="GO:0005634">
    <property type="term" value="C:nucleus"/>
    <property type="evidence" value="ECO:0007669"/>
    <property type="project" value="TreeGrafter"/>
</dbReference>
<dbReference type="GO" id="GO:0036503">
    <property type="term" value="P:ERAD pathway"/>
    <property type="evidence" value="ECO:0007669"/>
    <property type="project" value="TreeGrafter"/>
</dbReference>
<dbReference type="FunFam" id="3.90.70.80:FF:000016">
    <property type="entry name" value="Putative ubiquitin thioesterase otu1"/>
    <property type="match status" value="1"/>
</dbReference>
<feature type="compositionally biased region" description="Low complexity" evidence="12">
    <location>
        <begin position="112"/>
        <end position="124"/>
    </location>
</feature>
<dbReference type="GO" id="GO:0005829">
    <property type="term" value="C:cytosol"/>
    <property type="evidence" value="ECO:0007669"/>
    <property type="project" value="TreeGrafter"/>
</dbReference>
<dbReference type="Gene3D" id="3.90.70.80">
    <property type="match status" value="1"/>
</dbReference>
<dbReference type="EC" id="3.4.19.12" evidence="11"/>
<keyword evidence="10" id="KW-0862">Zinc</keyword>
<keyword evidence="3 11" id="KW-0963">Cytoplasm</keyword>
<evidence type="ECO:0000259" key="13">
    <source>
        <dbReference type="PROSITE" id="PS50802"/>
    </source>
</evidence>
<dbReference type="AlphaFoldDB" id="A0AAN7SUL8"/>
<keyword evidence="7 11" id="KW-0833">Ubl conjugation pathway</keyword>
<comment type="subcellular location">
    <subcellularLocation>
        <location evidence="2 11">Cytoplasm</location>
    </subcellularLocation>
</comment>
<dbReference type="RefSeq" id="XP_064758372.1">
    <property type="nucleotide sequence ID" value="XM_064895685.1"/>
</dbReference>
<evidence type="ECO:0000256" key="2">
    <source>
        <dbReference type="ARBA" id="ARBA00004496"/>
    </source>
</evidence>
<evidence type="ECO:0000256" key="3">
    <source>
        <dbReference type="ARBA" id="ARBA00022490"/>
    </source>
</evidence>
<dbReference type="Gene3D" id="3.10.20.90">
    <property type="entry name" value="Phosphatidylinositol 3-kinase Catalytic Subunit, Chain A, domain 1"/>
    <property type="match status" value="1"/>
</dbReference>
<comment type="caution">
    <text evidence="14">The sequence shown here is derived from an EMBL/GenBank/DDBJ whole genome shotgun (WGS) entry which is preliminary data.</text>
</comment>
<dbReference type="Pfam" id="PF02338">
    <property type="entry name" value="OTU"/>
    <property type="match status" value="1"/>
</dbReference>
<keyword evidence="5" id="KW-0479">Metal-binding</keyword>
<dbReference type="InterPro" id="IPR038765">
    <property type="entry name" value="Papain-like_cys_pep_sf"/>
</dbReference>
<reference evidence="14 15" key="1">
    <citation type="submission" date="2023-08" db="EMBL/GenBank/DDBJ databases">
        <title>Black Yeasts Isolated from many extreme environments.</title>
        <authorList>
            <person name="Coleine C."/>
            <person name="Stajich J.E."/>
            <person name="Selbmann L."/>
        </authorList>
    </citation>
    <scope>NUCLEOTIDE SEQUENCE [LARGE SCALE GENOMIC DNA]</scope>
    <source>
        <strain evidence="14 15">CCFEE 5910</strain>
    </source>
</reference>
<feature type="region of interest" description="Disordered" evidence="12">
    <location>
        <begin position="80"/>
        <end position="132"/>
    </location>
</feature>
<dbReference type="Pfam" id="PF24560">
    <property type="entry name" value="zf-C2H2_OTU1_C"/>
    <property type="match status" value="1"/>
</dbReference>
<dbReference type="Proteomes" id="UP001309876">
    <property type="component" value="Unassembled WGS sequence"/>
</dbReference>
<evidence type="ECO:0000256" key="7">
    <source>
        <dbReference type="ARBA" id="ARBA00022786"/>
    </source>
</evidence>
<dbReference type="PANTHER" id="PTHR13312:SF0">
    <property type="entry name" value="UBIQUITIN THIOESTERASE OTU1"/>
    <property type="match status" value="1"/>
</dbReference>
<dbReference type="InterPro" id="IPR048857">
    <property type="entry name" value="OTU1_Ubl"/>
</dbReference>
<accession>A0AAN7SUL8</accession>
<evidence type="ECO:0000256" key="4">
    <source>
        <dbReference type="ARBA" id="ARBA00022670"/>
    </source>
</evidence>
<evidence type="ECO:0000313" key="14">
    <source>
        <dbReference type="EMBL" id="KAK5082002.1"/>
    </source>
</evidence>
<proteinExistence type="predicted"/>
<dbReference type="GeneID" id="90020995"/>
<evidence type="ECO:0000256" key="6">
    <source>
        <dbReference type="ARBA" id="ARBA00022771"/>
    </source>
</evidence>
<evidence type="ECO:0000256" key="9">
    <source>
        <dbReference type="ARBA" id="ARBA00022807"/>
    </source>
</evidence>
<evidence type="ECO:0000256" key="5">
    <source>
        <dbReference type="ARBA" id="ARBA00022723"/>
    </source>
</evidence>
<dbReference type="SUPFAM" id="SSF54001">
    <property type="entry name" value="Cysteine proteinases"/>
    <property type="match status" value="1"/>
</dbReference>
<dbReference type="GO" id="GO:0030968">
    <property type="term" value="P:endoplasmic reticulum unfolded protein response"/>
    <property type="evidence" value="ECO:0007669"/>
    <property type="project" value="TreeGrafter"/>
</dbReference>
<dbReference type="PROSITE" id="PS50802">
    <property type="entry name" value="OTU"/>
    <property type="match status" value="1"/>
</dbReference>
<dbReference type="GO" id="GO:0016579">
    <property type="term" value="P:protein deubiquitination"/>
    <property type="evidence" value="ECO:0007669"/>
    <property type="project" value="TreeGrafter"/>
</dbReference>
<keyword evidence="15" id="KW-1185">Reference proteome</keyword>
<feature type="domain" description="OTU" evidence="13">
    <location>
        <begin position="158"/>
        <end position="279"/>
    </location>
</feature>
<protein>
    <recommendedName>
        <fullName evidence="11">Ubiquitin thioesterase OTU</fullName>
        <ecNumber evidence="11">3.4.19.12</ecNumber>
    </recommendedName>
</protein>
<evidence type="ECO:0000256" key="8">
    <source>
        <dbReference type="ARBA" id="ARBA00022801"/>
    </source>
</evidence>
<organism evidence="14 15">
    <name type="scientific">Lithohypha guttulata</name>
    <dbReference type="NCBI Taxonomy" id="1690604"/>
    <lineage>
        <taxon>Eukaryota</taxon>
        <taxon>Fungi</taxon>
        <taxon>Dikarya</taxon>
        <taxon>Ascomycota</taxon>
        <taxon>Pezizomycotina</taxon>
        <taxon>Eurotiomycetes</taxon>
        <taxon>Chaetothyriomycetidae</taxon>
        <taxon>Chaetothyriales</taxon>
        <taxon>Trichomeriaceae</taxon>
        <taxon>Lithohypha</taxon>
    </lineage>
</organism>
<evidence type="ECO:0000313" key="15">
    <source>
        <dbReference type="Proteomes" id="UP001309876"/>
    </source>
</evidence>
<gene>
    <name evidence="14" type="primary">OTU1</name>
    <name evidence="14" type="ORF">LTR05_007144</name>
</gene>
<evidence type="ECO:0000256" key="11">
    <source>
        <dbReference type="RuleBase" id="RU367104"/>
    </source>
</evidence>
<dbReference type="GO" id="GO:0008270">
    <property type="term" value="F:zinc ion binding"/>
    <property type="evidence" value="ECO:0007669"/>
    <property type="project" value="UniProtKB-KW"/>
</dbReference>
<evidence type="ECO:0000256" key="1">
    <source>
        <dbReference type="ARBA" id="ARBA00000707"/>
    </source>
</evidence>
<comment type="function">
    <text evidence="11">Hydrolase that can remove conjugated ubiquitin from proteins and may therefore play an important regulatory role at the level of protein turnover by preventing degradation.</text>
</comment>
<feature type="compositionally biased region" description="Low complexity" evidence="12">
    <location>
        <begin position="83"/>
        <end position="92"/>
    </location>
</feature>
<comment type="catalytic activity">
    <reaction evidence="1 11">
        <text>Thiol-dependent hydrolysis of ester, thioester, amide, peptide and isopeptide bonds formed by the C-terminal Gly of ubiquitin (a 76-residue protein attached to proteins as an intracellular targeting signal).</text>
        <dbReference type="EC" id="3.4.19.12"/>
    </reaction>
</comment>
<dbReference type="GO" id="GO:0004843">
    <property type="term" value="F:cysteine-type deubiquitinase activity"/>
    <property type="evidence" value="ECO:0007669"/>
    <property type="project" value="UniProtKB-UniRule"/>
</dbReference>
<keyword evidence="4 14" id="KW-0645">Protease</keyword>
<dbReference type="EMBL" id="JAVRRJ010000008">
    <property type="protein sequence ID" value="KAK5082002.1"/>
    <property type="molecule type" value="Genomic_DNA"/>
</dbReference>
<keyword evidence="8 11" id="KW-0378">Hydrolase</keyword>
<dbReference type="InterPro" id="IPR057766">
    <property type="entry name" value="Znf-C2H2_OTU1-like_C"/>
</dbReference>
<sequence length="356" mass="39360">MPLRVRIRGPMGQSTASFDDNATVDALRKQIAEVTALPRFHVKCGYPPKPLSLDDYPATKLLTELDIKLNGEQLLVTRAEDATTSPVSSSVSETQANNTRSQTIGKTPRKVQSSTSATQSSSSQPGSRKPDAPLTLARKERKDMDPPEVFAPELGGTIVIRIMPDDNSCLFRAISLAVLSDLDAVTELRSIIAETIQQDPITFNRAVLDNKDPNKYCQWIRSQDSWGGQVELLILSQHFGVEICSIDVQTLRVDKYNEGASKRCIVVYSGIHYDTIALSFPNEPPERDLKQFEDFIKDEVLPKAVELCKKLQDQHYFTDTSGFQLRCTDCGAKLVGEKGAQEHAAATGHYNFGEAE</sequence>
<keyword evidence="9 11" id="KW-0788">Thiol protease</keyword>
<evidence type="ECO:0000256" key="12">
    <source>
        <dbReference type="SAM" id="MobiDB-lite"/>
    </source>
</evidence>
<dbReference type="Pfam" id="PF21403">
    <property type="entry name" value="OTU1_UBXL"/>
    <property type="match status" value="1"/>
</dbReference>
<dbReference type="CDD" id="cd22745">
    <property type="entry name" value="OTU_OTU1"/>
    <property type="match status" value="1"/>
</dbReference>
<feature type="compositionally biased region" description="Polar residues" evidence="12">
    <location>
        <begin position="93"/>
        <end position="105"/>
    </location>
</feature>